<dbReference type="GO" id="GO:0004067">
    <property type="term" value="F:asparaginase activity"/>
    <property type="evidence" value="ECO:0007669"/>
    <property type="project" value="UniProtKB-UniRule"/>
</dbReference>
<evidence type="ECO:0000313" key="8">
    <source>
        <dbReference type="EMBL" id="EEG48826.1"/>
    </source>
</evidence>
<name>C0CN38_BLAHS</name>
<dbReference type="Pfam" id="PF00710">
    <property type="entry name" value="Asparaginase"/>
    <property type="match status" value="1"/>
</dbReference>
<dbReference type="Pfam" id="PF17763">
    <property type="entry name" value="Asparaginase_C"/>
    <property type="match status" value="1"/>
</dbReference>
<dbReference type="InterPro" id="IPR036152">
    <property type="entry name" value="Asp/glu_Ase-like_sf"/>
</dbReference>
<dbReference type="PIRSF" id="PIRSF001220">
    <property type="entry name" value="L-ASNase_gatD"/>
    <property type="match status" value="1"/>
</dbReference>
<dbReference type="Proteomes" id="UP000003100">
    <property type="component" value="Unassembled WGS sequence"/>
</dbReference>
<keyword evidence="3" id="KW-0378">Hydrolase</keyword>
<dbReference type="InterPro" id="IPR037152">
    <property type="entry name" value="L-asparaginase_N_sf"/>
</dbReference>
<dbReference type="InterPro" id="IPR004550">
    <property type="entry name" value="AsnASE_II"/>
</dbReference>
<proteinExistence type="inferred from homology"/>
<dbReference type="AlphaFoldDB" id="C0CN38"/>
<dbReference type="InterPro" id="IPR006034">
    <property type="entry name" value="Asparaginase/glutaminase-like"/>
</dbReference>
<dbReference type="eggNOG" id="COG0252">
    <property type="taxonomic scope" value="Bacteria"/>
</dbReference>
<feature type="active site" description="O-isoaspartyl threonine intermediate" evidence="4">
    <location>
        <position position="12"/>
    </location>
</feature>
<dbReference type="CDD" id="cd08964">
    <property type="entry name" value="L-asparaginase_II"/>
    <property type="match status" value="1"/>
</dbReference>
<dbReference type="PROSITE" id="PS51732">
    <property type="entry name" value="ASN_GLN_ASE_3"/>
    <property type="match status" value="1"/>
</dbReference>
<dbReference type="EC" id="3.5.1.1" evidence="2"/>
<dbReference type="PIRSF" id="PIRSF500176">
    <property type="entry name" value="L_ASNase"/>
    <property type="match status" value="1"/>
</dbReference>
<dbReference type="GO" id="GO:0006528">
    <property type="term" value="P:asparagine metabolic process"/>
    <property type="evidence" value="ECO:0007669"/>
    <property type="project" value="InterPro"/>
</dbReference>
<dbReference type="PROSITE" id="PS00144">
    <property type="entry name" value="ASN_GLN_ASE_1"/>
    <property type="match status" value="1"/>
</dbReference>
<dbReference type="PANTHER" id="PTHR11707">
    <property type="entry name" value="L-ASPARAGINASE"/>
    <property type="match status" value="1"/>
</dbReference>
<feature type="domain" description="L-asparaginase N-terminal" evidence="6">
    <location>
        <begin position="3"/>
        <end position="192"/>
    </location>
</feature>
<dbReference type="Gene3D" id="3.40.50.1170">
    <property type="entry name" value="L-asparaginase, N-terminal domain"/>
    <property type="match status" value="1"/>
</dbReference>
<comment type="similarity">
    <text evidence="1">Belongs to the asparaginase 1 family.</text>
</comment>
<evidence type="ECO:0000256" key="3">
    <source>
        <dbReference type="ARBA" id="ARBA00022801"/>
    </source>
</evidence>
<evidence type="ECO:0000256" key="4">
    <source>
        <dbReference type="PIRSR" id="PIRSR001220-1"/>
    </source>
</evidence>
<evidence type="ECO:0000259" key="7">
    <source>
        <dbReference type="Pfam" id="PF17763"/>
    </source>
</evidence>
<dbReference type="RefSeq" id="WP_005949500.1">
    <property type="nucleotide sequence ID" value="NZ_CP136423.1"/>
</dbReference>
<dbReference type="EMBL" id="ACBZ01000123">
    <property type="protein sequence ID" value="EEG48826.1"/>
    <property type="molecule type" value="Genomic_DNA"/>
</dbReference>
<accession>C0CN38</accession>
<dbReference type="Gene3D" id="3.40.50.40">
    <property type="match status" value="1"/>
</dbReference>
<organism evidence="8 9">
    <name type="scientific">Blautia hydrogenotrophica (strain DSM 10507 / JCM 14656 / S5a33)</name>
    <name type="common">Ruminococcus hydrogenotrophicus</name>
    <dbReference type="NCBI Taxonomy" id="476272"/>
    <lineage>
        <taxon>Bacteria</taxon>
        <taxon>Bacillati</taxon>
        <taxon>Bacillota</taxon>
        <taxon>Clostridia</taxon>
        <taxon>Lachnospirales</taxon>
        <taxon>Lachnospiraceae</taxon>
        <taxon>Blautia</taxon>
    </lineage>
</organism>
<evidence type="ECO:0000256" key="5">
    <source>
        <dbReference type="PROSITE-ProRule" id="PRU10099"/>
    </source>
</evidence>
<feature type="domain" description="Asparaginase/glutaminase C-terminal" evidence="7">
    <location>
        <begin position="215"/>
        <end position="321"/>
    </location>
</feature>
<dbReference type="SMART" id="SM00870">
    <property type="entry name" value="Asparaginase"/>
    <property type="match status" value="1"/>
</dbReference>
<evidence type="ECO:0000256" key="2">
    <source>
        <dbReference type="ARBA" id="ARBA00012920"/>
    </source>
</evidence>
<dbReference type="HOGENOM" id="CLU_019134_1_2_9"/>
<dbReference type="FunFam" id="3.40.50.1170:FF:000001">
    <property type="entry name" value="L-asparaginase 2"/>
    <property type="match status" value="1"/>
</dbReference>
<dbReference type="InterPro" id="IPR027474">
    <property type="entry name" value="L-asparaginase_N"/>
</dbReference>
<evidence type="ECO:0000313" key="9">
    <source>
        <dbReference type="Proteomes" id="UP000003100"/>
    </source>
</evidence>
<keyword evidence="9" id="KW-1185">Reference proteome</keyword>
<dbReference type="InterPro" id="IPR020827">
    <property type="entry name" value="Asparaginase/glutaminase_AS1"/>
</dbReference>
<dbReference type="PATRIC" id="fig|476272.21.peg.1709"/>
<dbReference type="PANTHER" id="PTHR11707:SF28">
    <property type="entry name" value="60 KDA LYSOPHOSPHOLIPASE"/>
    <property type="match status" value="1"/>
</dbReference>
<reference evidence="8 9" key="1">
    <citation type="submission" date="2009-01" db="EMBL/GenBank/DDBJ databases">
        <authorList>
            <person name="Fulton L."/>
            <person name="Clifton S."/>
            <person name="Fulton B."/>
            <person name="Xu J."/>
            <person name="Minx P."/>
            <person name="Pepin K.H."/>
            <person name="Johnson M."/>
            <person name="Bhonagiri V."/>
            <person name="Nash W.E."/>
            <person name="Mardis E.R."/>
            <person name="Wilson R.K."/>
        </authorList>
    </citation>
    <scope>NUCLEOTIDE SEQUENCE [LARGE SCALE GENOMIC DNA]</scope>
    <source>
        <strain evidence="9">DSM 10507 / JCM 14656 / S5a33</strain>
    </source>
</reference>
<evidence type="ECO:0000259" key="6">
    <source>
        <dbReference type="Pfam" id="PF00710"/>
    </source>
</evidence>
<dbReference type="PROSITE" id="PS51257">
    <property type="entry name" value="PROKAR_LIPOPROTEIN"/>
    <property type="match status" value="1"/>
</dbReference>
<reference evidence="8 9" key="2">
    <citation type="submission" date="2009-02" db="EMBL/GenBank/DDBJ databases">
        <title>Draft genome sequence of Blautia hydrogenotrophica DSM 10507 (Ruminococcus hydrogenotrophicus DSM 10507).</title>
        <authorList>
            <person name="Sudarsanam P."/>
            <person name="Ley R."/>
            <person name="Guruge J."/>
            <person name="Turnbaugh P.J."/>
            <person name="Mahowald M."/>
            <person name="Liep D."/>
            <person name="Gordon J."/>
        </authorList>
    </citation>
    <scope>NUCLEOTIDE SEQUENCE [LARGE SCALE GENOMIC DNA]</scope>
    <source>
        <strain evidence="9">DSM 10507 / JCM 14656 / S5a33</strain>
    </source>
</reference>
<gene>
    <name evidence="8" type="ORF">RUMHYD_02276</name>
</gene>
<comment type="caution">
    <text evidence="8">The sequence shown here is derived from an EMBL/GenBank/DDBJ whole genome shotgun (WGS) entry which is preliminary data.</text>
</comment>
<dbReference type="InterPro" id="IPR040919">
    <property type="entry name" value="Asparaginase_C"/>
</dbReference>
<dbReference type="GeneID" id="86821044"/>
<protein>
    <recommendedName>
        <fullName evidence="2">asparaginase</fullName>
        <ecNumber evidence="2">3.5.1.1</ecNumber>
    </recommendedName>
</protein>
<evidence type="ECO:0000256" key="1">
    <source>
        <dbReference type="ARBA" id="ARBA00010518"/>
    </source>
</evidence>
<dbReference type="SUPFAM" id="SSF53774">
    <property type="entry name" value="Glutaminase/Asparaginase"/>
    <property type="match status" value="1"/>
</dbReference>
<sequence length="324" mass="35002">MKKVYILATGGTISAAGCEGKTTGYHDGKFELKDLLARVKGAEKLAKLEGEQVLNISSDDITWGDWLSLAGKIEKLSLRSDMDGFVVTHGTNTLEETAYFLNLVLKTEKPVVLTGSMRPATANSADGPQNLYEAIALAASEEAKGKGVLAAFSDLILSADRIQKVNCFRTDAFSGRDFGCIGYMQDSVPKFLQYPVENHTTHTRFTTEALKRIPRVEIAYFSADADPEILEFYGKTAEGLVIAGAGSGLFSKPWKEKIRGIAREIPVVRSSRVGNGMVSQDHCDEELGTIPGGTLTPVKARILLTLALAMGAGQGEIGEIFKQY</sequence>
<feature type="active site" evidence="5">
    <location>
        <position position="12"/>
    </location>
</feature>
<dbReference type="SFLD" id="SFLDS00057">
    <property type="entry name" value="Glutaminase/Asparaginase"/>
    <property type="match status" value="1"/>
</dbReference>
<dbReference type="InterPro" id="IPR027473">
    <property type="entry name" value="L-asparaginase_C"/>
</dbReference>
<dbReference type="PRINTS" id="PR00139">
    <property type="entry name" value="ASNGLNASE"/>
</dbReference>